<dbReference type="PROSITE" id="PS00392">
    <property type="entry name" value="DDC_GAD_HDC_YDC"/>
    <property type="match status" value="1"/>
</dbReference>
<organism evidence="6 7">
    <name type="scientific">Massilia pinisoli</name>
    <dbReference type="NCBI Taxonomy" id="1772194"/>
    <lineage>
        <taxon>Bacteria</taxon>
        <taxon>Pseudomonadati</taxon>
        <taxon>Pseudomonadota</taxon>
        <taxon>Betaproteobacteria</taxon>
        <taxon>Burkholderiales</taxon>
        <taxon>Oxalobacteraceae</taxon>
        <taxon>Telluria group</taxon>
        <taxon>Massilia</taxon>
    </lineage>
</organism>
<gene>
    <name evidence="6" type="ORF">NX784_02320</name>
</gene>
<dbReference type="InterPro" id="IPR015421">
    <property type="entry name" value="PyrdxlP-dep_Trfase_major"/>
</dbReference>
<evidence type="ECO:0000256" key="5">
    <source>
        <dbReference type="RuleBase" id="RU000382"/>
    </source>
</evidence>
<dbReference type="Gene3D" id="3.40.640.10">
    <property type="entry name" value="Type I PLP-dependent aspartate aminotransferase-like (Major domain)"/>
    <property type="match status" value="1"/>
</dbReference>
<name>A0ABT1ZKH5_9BURK</name>
<dbReference type="Pfam" id="PF00282">
    <property type="entry name" value="Pyridoxal_deC"/>
    <property type="match status" value="1"/>
</dbReference>
<keyword evidence="4 5" id="KW-0456">Lyase</keyword>
<comment type="similarity">
    <text evidence="5">Belongs to the group II decarboxylase family.</text>
</comment>
<dbReference type="EMBL" id="JANUGW010000002">
    <property type="protein sequence ID" value="MCS0580420.1"/>
    <property type="molecule type" value="Genomic_DNA"/>
</dbReference>
<reference evidence="6 7" key="1">
    <citation type="submission" date="2022-08" db="EMBL/GenBank/DDBJ databases">
        <title>Reclassification of Massilia species as members of the genera Telluria, Duganella, Pseudoduganella, Mokoshia gen. nov. and Zemynaea gen. nov. using orthogonal and non-orthogonal genome-based approaches.</title>
        <authorList>
            <person name="Bowman J.P."/>
        </authorList>
    </citation>
    <scope>NUCLEOTIDE SEQUENCE [LARGE SCALE GENOMIC DNA]</scope>
    <source>
        <strain evidence="6 7">JCM 31316</strain>
    </source>
</reference>
<accession>A0ABT1ZKH5</accession>
<dbReference type="SUPFAM" id="SSF53383">
    <property type="entry name" value="PLP-dependent transferases"/>
    <property type="match status" value="1"/>
</dbReference>
<evidence type="ECO:0000313" key="6">
    <source>
        <dbReference type="EMBL" id="MCS0580420.1"/>
    </source>
</evidence>
<keyword evidence="2" id="KW-0210">Decarboxylase</keyword>
<evidence type="ECO:0000256" key="1">
    <source>
        <dbReference type="ARBA" id="ARBA00001933"/>
    </source>
</evidence>
<dbReference type="Proteomes" id="UP001204151">
    <property type="component" value="Unassembled WGS sequence"/>
</dbReference>
<dbReference type="InterPro" id="IPR021115">
    <property type="entry name" value="Pyridoxal-P_BS"/>
</dbReference>
<keyword evidence="7" id="KW-1185">Reference proteome</keyword>
<evidence type="ECO:0000256" key="2">
    <source>
        <dbReference type="ARBA" id="ARBA00022793"/>
    </source>
</evidence>
<dbReference type="PRINTS" id="PR00800">
    <property type="entry name" value="YHDCRBOXLASE"/>
</dbReference>
<dbReference type="PANTHER" id="PTHR11999">
    <property type="entry name" value="GROUP II PYRIDOXAL-5-PHOSPHATE DECARBOXYLASE"/>
    <property type="match status" value="1"/>
</dbReference>
<keyword evidence="6" id="KW-0032">Aminotransferase</keyword>
<sequence length="482" mass="50944">MADGPDTTLDPDDWTGIRALGHQMLDDMFDYLEGIRARPVWQQMPLAAKESLRAPLPRGPGSLADAYRTLQDNVIPYTVGNPHPGFMGWVHGAGTPVGMLAEMIAGGLNANVGGRNQAPVEVERQVSAWMASLFGFPDGARGVFVTGTSIANFMGVVVARTSALGRDVRAQGLAAHADLRAYASTEAHGCIAKAMDMAGFGTDALRCVRVDAAGRMDLADLAAQVDADRAGGLRPFLVVASCGTVNTGAIDPLAALADFAHEREIWLHVDGAYAALGMLAPDVAPLLAGIDRADSIAFDFHKWGQVPYDAGYFMARDGDRMLDSFAAPAAYLQRAGRGLAAGTAWPCDVGPDLSRGFRALKTWLTFQVYGADAIGRAISATCAVARHLAARVAAEPELELVAPVTLNIVCFRYVCADAERVNREIVLALYDEGLAAPSATTIKGHYAVRAAIVNHRTGPADVDALVDAVLRAGRRLSQPATP</sequence>
<comment type="caution">
    <text evidence="6">The sequence shown here is derived from an EMBL/GenBank/DDBJ whole genome shotgun (WGS) entry which is preliminary data.</text>
</comment>
<dbReference type="InterPro" id="IPR015424">
    <property type="entry name" value="PyrdxlP-dep_Trfase"/>
</dbReference>
<dbReference type="InterPro" id="IPR002129">
    <property type="entry name" value="PyrdxlP-dep_de-COase"/>
</dbReference>
<comment type="cofactor">
    <cofactor evidence="1 5">
        <name>pyridoxal 5'-phosphate</name>
        <dbReference type="ChEBI" id="CHEBI:597326"/>
    </cofactor>
</comment>
<dbReference type="InterPro" id="IPR010977">
    <property type="entry name" value="Aromatic_deC"/>
</dbReference>
<keyword evidence="3 5" id="KW-0663">Pyridoxal phosphate</keyword>
<protein>
    <submittedName>
        <fullName evidence="6">Aminotransferase class V-fold PLP-dependent enzyme</fullName>
    </submittedName>
</protein>
<dbReference type="Gene3D" id="3.90.1150.170">
    <property type="match status" value="1"/>
</dbReference>
<proteinExistence type="inferred from homology"/>
<evidence type="ECO:0000313" key="7">
    <source>
        <dbReference type="Proteomes" id="UP001204151"/>
    </source>
</evidence>
<dbReference type="GO" id="GO:0008483">
    <property type="term" value="F:transaminase activity"/>
    <property type="evidence" value="ECO:0007669"/>
    <property type="project" value="UniProtKB-KW"/>
</dbReference>
<dbReference type="PANTHER" id="PTHR11999:SF70">
    <property type="entry name" value="MIP05841P"/>
    <property type="match status" value="1"/>
</dbReference>
<evidence type="ECO:0000256" key="4">
    <source>
        <dbReference type="ARBA" id="ARBA00023239"/>
    </source>
</evidence>
<evidence type="ECO:0000256" key="3">
    <source>
        <dbReference type="ARBA" id="ARBA00022898"/>
    </source>
</evidence>
<dbReference type="Gene3D" id="1.20.1340.10">
    <property type="entry name" value="dopa decarboxylase, N-terminal domain"/>
    <property type="match status" value="1"/>
</dbReference>
<keyword evidence="6" id="KW-0808">Transferase</keyword>
<dbReference type="RefSeq" id="WP_258815092.1">
    <property type="nucleotide sequence ID" value="NZ_JANUGW010000002.1"/>
</dbReference>